<dbReference type="PROSITE" id="PS00108">
    <property type="entry name" value="PROTEIN_KINASE_ST"/>
    <property type="match status" value="1"/>
</dbReference>
<evidence type="ECO:0000256" key="15">
    <source>
        <dbReference type="PROSITE-ProRule" id="PRU10141"/>
    </source>
</evidence>
<dbReference type="InterPro" id="IPR045874">
    <property type="entry name" value="LRK10/LRL21-25-like"/>
</dbReference>
<feature type="domain" description="Protein kinase" evidence="18">
    <location>
        <begin position="48"/>
        <end position="287"/>
    </location>
</feature>
<dbReference type="GO" id="GO:0005524">
    <property type="term" value="F:ATP binding"/>
    <property type="evidence" value="ECO:0007669"/>
    <property type="project" value="UniProtKB-UniRule"/>
</dbReference>
<dbReference type="PROSITE" id="PS00107">
    <property type="entry name" value="PROTEIN_KINASE_ATP"/>
    <property type="match status" value="1"/>
</dbReference>
<dbReference type="Gene3D" id="3.30.200.20">
    <property type="entry name" value="Phosphorylase Kinase, domain 1"/>
    <property type="match status" value="1"/>
</dbReference>
<protein>
    <recommendedName>
        <fullName evidence="2">non-specific serine/threonine protein kinase</fullName>
        <ecNumber evidence="2">2.7.11.1</ecNumber>
    </recommendedName>
</protein>
<keyword evidence="10 17" id="KW-1133">Transmembrane helix</keyword>
<dbReference type="GO" id="GO:0016020">
    <property type="term" value="C:membrane"/>
    <property type="evidence" value="ECO:0007669"/>
    <property type="project" value="UniProtKB-SubCell"/>
</dbReference>
<keyword evidence="6" id="KW-0732">Signal</keyword>
<dbReference type="Pfam" id="PF00069">
    <property type="entry name" value="Pkinase"/>
    <property type="match status" value="1"/>
</dbReference>
<comment type="subcellular location">
    <subcellularLocation>
        <location evidence="1">Membrane</location>
        <topology evidence="1">Single-pass type I membrane protein</topology>
    </subcellularLocation>
</comment>
<evidence type="ECO:0000313" key="19">
    <source>
        <dbReference type="EMBL" id="KAF3431911.1"/>
    </source>
</evidence>
<comment type="caution">
    <text evidence="19">The sequence shown here is derived from an EMBL/GenBank/DDBJ whole genome shotgun (WGS) entry which is preliminary data.</text>
</comment>
<evidence type="ECO:0000256" key="4">
    <source>
        <dbReference type="ARBA" id="ARBA00022679"/>
    </source>
</evidence>
<dbReference type="GO" id="GO:0004674">
    <property type="term" value="F:protein serine/threonine kinase activity"/>
    <property type="evidence" value="ECO:0007669"/>
    <property type="project" value="UniProtKB-KW"/>
</dbReference>
<gene>
    <name evidence="19" type="ORF">FNV43_RR26647</name>
</gene>
<keyword evidence="7 15" id="KW-0547">Nucleotide-binding</keyword>
<dbReference type="EMBL" id="VOIH02000012">
    <property type="protein sequence ID" value="KAF3431911.1"/>
    <property type="molecule type" value="Genomic_DNA"/>
</dbReference>
<keyword evidence="11 17" id="KW-0472">Membrane</keyword>
<dbReference type="EC" id="2.7.11.1" evidence="2"/>
<evidence type="ECO:0000256" key="2">
    <source>
        <dbReference type="ARBA" id="ARBA00012513"/>
    </source>
</evidence>
<feature type="transmembrane region" description="Helical" evidence="17">
    <location>
        <begin position="186"/>
        <end position="208"/>
    </location>
</feature>
<dbReference type="SMART" id="SM00220">
    <property type="entry name" value="S_TKc"/>
    <property type="match status" value="1"/>
</dbReference>
<keyword evidence="5 17" id="KW-0812">Transmembrane</keyword>
<evidence type="ECO:0000256" key="5">
    <source>
        <dbReference type="ARBA" id="ARBA00022692"/>
    </source>
</evidence>
<evidence type="ECO:0000256" key="12">
    <source>
        <dbReference type="ARBA" id="ARBA00023180"/>
    </source>
</evidence>
<keyword evidence="3" id="KW-0723">Serine/threonine-protein kinase</keyword>
<evidence type="ECO:0000256" key="11">
    <source>
        <dbReference type="ARBA" id="ARBA00023136"/>
    </source>
</evidence>
<dbReference type="InterPro" id="IPR000719">
    <property type="entry name" value="Prot_kinase_dom"/>
</dbReference>
<dbReference type="InterPro" id="IPR011009">
    <property type="entry name" value="Kinase-like_dom_sf"/>
</dbReference>
<feature type="binding site" evidence="15">
    <location>
        <position position="76"/>
    </location>
    <ligand>
        <name>ATP</name>
        <dbReference type="ChEBI" id="CHEBI:30616"/>
    </ligand>
</feature>
<accession>A0A8K0DNE1</accession>
<evidence type="ECO:0000256" key="3">
    <source>
        <dbReference type="ARBA" id="ARBA00022527"/>
    </source>
</evidence>
<evidence type="ECO:0000256" key="17">
    <source>
        <dbReference type="SAM" id="Phobius"/>
    </source>
</evidence>
<evidence type="ECO:0000256" key="10">
    <source>
        <dbReference type="ARBA" id="ARBA00022989"/>
    </source>
</evidence>
<evidence type="ECO:0000256" key="6">
    <source>
        <dbReference type="ARBA" id="ARBA00022729"/>
    </source>
</evidence>
<evidence type="ECO:0000256" key="9">
    <source>
        <dbReference type="ARBA" id="ARBA00022840"/>
    </source>
</evidence>
<dbReference type="PROSITE" id="PS50011">
    <property type="entry name" value="PROTEIN_KINASE_DOM"/>
    <property type="match status" value="1"/>
</dbReference>
<dbReference type="InterPro" id="IPR017441">
    <property type="entry name" value="Protein_kinase_ATP_BS"/>
</dbReference>
<dbReference type="PANTHER" id="PTHR27009">
    <property type="entry name" value="RUST RESISTANCE KINASE LR10-RELATED"/>
    <property type="match status" value="1"/>
</dbReference>
<evidence type="ECO:0000256" key="1">
    <source>
        <dbReference type="ARBA" id="ARBA00004479"/>
    </source>
</evidence>
<evidence type="ECO:0000259" key="18">
    <source>
        <dbReference type="PROSITE" id="PS50011"/>
    </source>
</evidence>
<evidence type="ECO:0000256" key="8">
    <source>
        <dbReference type="ARBA" id="ARBA00022777"/>
    </source>
</evidence>
<dbReference type="SUPFAM" id="SSF56112">
    <property type="entry name" value="Protein kinase-like (PK-like)"/>
    <property type="match status" value="1"/>
</dbReference>
<dbReference type="FunFam" id="1.10.510.10:FF:001023">
    <property type="entry name" value="Os07g0541700 protein"/>
    <property type="match status" value="1"/>
</dbReference>
<dbReference type="InterPro" id="IPR008271">
    <property type="entry name" value="Ser/Thr_kinase_AS"/>
</dbReference>
<evidence type="ECO:0000256" key="16">
    <source>
        <dbReference type="SAM" id="MobiDB-lite"/>
    </source>
</evidence>
<organism evidence="19 20">
    <name type="scientific">Rhamnella rubrinervis</name>
    <dbReference type="NCBI Taxonomy" id="2594499"/>
    <lineage>
        <taxon>Eukaryota</taxon>
        <taxon>Viridiplantae</taxon>
        <taxon>Streptophyta</taxon>
        <taxon>Embryophyta</taxon>
        <taxon>Tracheophyta</taxon>
        <taxon>Spermatophyta</taxon>
        <taxon>Magnoliopsida</taxon>
        <taxon>eudicotyledons</taxon>
        <taxon>Gunneridae</taxon>
        <taxon>Pentapetalae</taxon>
        <taxon>rosids</taxon>
        <taxon>fabids</taxon>
        <taxon>Rosales</taxon>
        <taxon>Rhamnaceae</taxon>
        <taxon>rhamnoid group</taxon>
        <taxon>Rhamneae</taxon>
        <taxon>Rhamnella</taxon>
    </lineage>
</organism>
<evidence type="ECO:0000256" key="13">
    <source>
        <dbReference type="ARBA" id="ARBA00047899"/>
    </source>
</evidence>
<keyword evidence="20" id="KW-1185">Reference proteome</keyword>
<dbReference type="Proteomes" id="UP000796880">
    <property type="component" value="Unassembled WGS sequence"/>
</dbReference>
<evidence type="ECO:0000313" key="20">
    <source>
        <dbReference type="Proteomes" id="UP000796880"/>
    </source>
</evidence>
<comment type="catalytic activity">
    <reaction evidence="14">
        <text>L-seryl-[protein] + ATP = O-phospho-L-seryl-[protein] + ADP + H(+)</text>
        <dbReference type="Rhea" id="RHEA:17989"/>
        <dbReference type="Rhea" id="RHEA-COMP:9863"/>
        <dbReference type="Rhea" id="RHEA-COMP:11604"/>
        <dbReference type="ChEBI" id="CHEBI:15378"/>
        <dbReference type="ChEBI" id="CHEBI:29999"/>
        <dbReference type="ChEBI" id="CHEBI:30616"/>
        <dbReference type="ChEBI" id="CHEBI:83421"/>
        <dbReference type="ChEBI" id="CHEBI:456216"/>
        <dbReference type="EC" id="2.7.11.1"/>
    </reaction>
</comment>
<evidence type="ECO:0000256" key="14">
    <source>
        <dbReference type="ARBA" id="ARBA00048679"/>
    </source>
</evidence>
<name>A0A8K0DNE1_9ROSA</name>
<keyword evidence="9 15" id="KW-0067">ATP-binding</keyword>
<dbReference type="OrthoDB" id="544400at2759"/>
<evidence type="ECO:0000256" key="7">
    <source>
        <dbReference type="ARBA" id="ARBA00022741"/>
    </source>
</evidence>
<keyword evidence="12" id="KW-0325">Glycoprotein</keyword>
<comment type="catalytic activity">
    <reaction evidence="13">
        <text>L-threonyl-[protein] + ATP = O-phospho-L-threonyl-[protein] + ADP + H(+)</text>
        <dbReference type="Rhea" id="RHEA:46608"/>
        <dbReference type="Rhea" id="RHEA-COMP:11060"/>
        <dbReference type="Rhea" id="RHEA-COMP:11605"/>
        <dbReference type="ChEBI" id="CHEBI:15378"/>
        <dbReference type="ChEBI" id="CHEBI:30013"/>
        <dbReference type="ChEBI" id="CHEBI:30616"/>
        <dbReference type="ChEBI" id="CHEBI:61977"/>
        <dbReference type="ChEBI" id="CHEBI:456216"/>
        <dbReference type="EC" id="2.7.11.1"/>
    </reaction>
</comment>
<dbReference type="Gene3D" id="1.10.510.10">
    <property type="entry name" value="Transferase(Phosphotransferase) domain 1"/>
    <property type="match status" value="1"/>
</dbReference>
<sequence length="524" mass="57852">MRKFSTFNFCCLWKKPNQAHQNVEAFLKQHGPDPTRRYSYSDVKQMANNFMDKIGQGGYGSVYKGKLKDGRLVAVKVLNKSKANGEEFINEKFIFKENGNQNENLLLEWGRLYQISLGIARGLEYLHSGCNTRILHFDIKPHNILLDRDFTPKISDFGLAKLSAVGIVEELFEEGSECLLKVDRCAFCLVILFYGIGSLVLSLSHAIFPGNHFPSFLVSLLGGGGAHDGGELRNQRWSCEALRGLSLKPKDDITLSIITTLLGKFLAELEDSTKRSIQKISRFQIDLSVNGPLPAGYLLGGEGGGELWIRFKSERLADFCLKCGKLGRCGKCSHEGISLIKGISGRQAKLYGPWISRNKRNYGLLTIRDGDICEGGSSSRRSGKKATAEIEVLEEITDNTEEDKYPKCERGTTMMLRLRNKGGGLSEEHEKLGRIEAKLTLRASGSFQVGRQGREIRGMLVGITRENIGNGSGGEGGEADNVINEGESPKHTTVQESQNKDFLVGKRADSCTPSISITSWAVGE</sequence>
<proteinExistence type="predicted"/>
<keyword evidence="8" id="KW-0418">Kinase</keyword>
<keyword evidence="4" id="KW-0808">Transferase</keyword>
<feature type="region of interest" description="Disordered" evidence="16">
    <location>
        <begin position="467"/>
        <end position="496"/>
    </location>
</feature>
<reference evidence="19" key="1">
    <citation type="submission" date="2020-03" db="EMBL/GenBank/DDBJ databases">
        <title>A high-quality chromosome-level genome assembly of a woody plant with both climbing and erect habits, Rhamnella rubrinervis.</title>
        <authorList>
            <person name="Lu Z."/>
            <person name="Yang Y."/>
            <person name="Zhu X."/>
            <person name="Sun Y."/>
        </authorList>
    </citation>
    <scope>NUCLEOTIDE SEQUENCE</scope>
    <source>
        <strain evidence="19">BYM</strain>
        <tissue evidence="19">Leaf</tissue>
    </source>
</reference>
<dbReference type="AlphaFoldDB" id="A0A8K0DNE1"/>